<keyword evidence="5" id="KW-0663">Pyridoxal phosphate</keyword>
<evidence type="ECO:0000256" key="4">
    <source>
        <dbReference type="ARBA" id="ARBA00022679"/>
    </source>
</evidence>
<dbReference type="EC" id="2.6.1.-" evidence="6"/>
<dbReference type="Pfam" id="PF00155">
    <property type="entry name" value="Aminotran_1_2"/>
    <property type="match status" value="1"/>
</dbReference>
<dbReference type="EMBL" id="CP128399">
    <property type="protein sequence ID" value="WJW66585.1"/>
    <property type="molecule type" value="Genomic_DNA"/>
</dbReference>
<sequence length="384" mass="42206">MKELASRPQQTKRSGIREIMEMAVKTPGCIRLEIGEPNFPTPEHIVEAANKAAREGHTKYTQFAGYPVLREAILQKVLKLNNYRDITADNVVVTPGSTPGLMGIFMALVNPGDEVLVPDPGWPIYANQVTLVGGKPTFYPTRAENDFVPKLDEIEAVITPKTKAIVLCNPSNPTGAVYSSQVVQGIVELARKHDLYVISDEVYEELIFEGAPTTAALFDPERVIGVYSFSKTYSMTGWRVGYVVAQQPFIGLLARSLEPMLSCTAAPNQMAALTALTGSQDCVAEMRESYRHRRDLVCDILKQRGLYQYKPSGAFYVMLDISTTLLDSYDVARTLVTEHKVSCAPGATFGPESGGFLRVSLATAEDALVEGVTRICNFIDSHRF</sequence>
<accession>A0A8T7LV08</accession>
<name>A0A8T7LV08_9CHLR</name>
<dbReference type="AlphaFoldDB" id="A0A8T7LV08"/>
<dbReference type="InterPro" id="IPR015424">
    <property type="entry name" value="PyrdxlP-dep_Trfase"/>
</dbReference>
<dbReference type="Proteomes" id="UP001431572">
    <property type="component" value="Chromosome 1"/>
</dbReference>
<dbReference type="Proteomes" id="UP000521676">
    <property type="component" value="Unassembled WGS sequence"/>
</dbReference>
<evidence type="ECO:0000256" key="1">
    <source>
        <dbReference type="ARBA" id="ARBA00001933"/>
    </source>
</evidence>
<dbReference type="InterPro" id="IPR050596">
    <property type="entry name" value="AspAT/PAT-like"/>
</dbReference>
<dbReference type="GO" id="GO:0006520">
    <property type="term" value="P:amino acid metabolic process"/>
    <property type="evidence" value="ECO:0007669"/>
    <property type="project" value="InterPro"/>
</dbReference>
<feature type="domain" description="Aminotransferase class I/classII large" evidence="7">
    <location>
        <begin position="29"/>
        <end position="370"/>
    </location>
</feature>
<comment type="cofactor">
    <cofactor evidence="1 6">
        <name>pyridoxal 5'-phosphate</name>
        <dbReference type="ChEBI" id="CHEBI:597326"/>
    </cofactor>
</comment>
<keyword evidence="4 6" id="KW-0808">Transferase</keyword>
<dbReference type="Gene3D" id="3.40.640.10">
    <property type="entry name" value="Type I PLP-dependent aspartate aminotransferase-like (Major domain)"/>
    <property type="match status" value="1"/>
</dbReference>
<dbReference type="InterPro" id="IPR004839">
    <property type="entry name" value="Aminotransferase_I/II_large"/>
</dbReference>
<dbReference type="GO" id="GO:0008483">
    <property type="term" value="F:transaminase activity"/>
    <property type="evidence" value="ECO:0007669"/>
    <property type="project" value="UniProtKB-KW"/>
</dbReference>
<evidence type="ECO:0000256" key="5">
    <source>
        <dbReference type="ARBA" id="ARBA00022898"/>
    </source>
</evidence>
<dbReference type="CDD" id="cd00609">
    <property type="entry name" value="AAT_like"/>
    <property type="match status" value="1"/>
</dbReference>
<evidence type="ECO:0000256" key="3">
    <source>
        <dbReference type="ARBA" id="ARBA00022576"/>
    </source>
</evidence>
<keyword evidence="11" id="KW-1185">Reference proteome</keyword>
<gene>
    <name evidence="8" type="ORF">HXX08_02345</name>
    <name evidence="9" type="ORF">OZ401_002389</name>
</gene>
<dbReference type="InterPro" id="IPR015422">
    <property type="entry name" value="PyrdxlP-dep_Trfase_small"/>
</dbReference>
<comment type="similarity">
    <text evidence="2 6">Belongs to the class-I pyridoxal-phosphate-dependent aminotransferase family.</text>
</comment>
<dbReference type="PROSITE" id="PS00105">
    <property type="entry name" value="AA_TRANSFER_CLASS_1"/>
    <property type="match status" value="1"/>
</dbReference>
<reference evidence="8 10" key="1">
    <citation type="submission" date="2020-06" db="EMBL/GenBank/DDBJ databases">
        <title>Anoxygenic phototrophic Chloroflexota member uses a Type I reaction center.</title>
        <authorList>
            <person name="Tsuji J.M."/>
            <person name="Shaw N.A."/>
            <person name="Nagashima S."/>
            <person name="Venkiteswaran J."/>
            <person name="Schiff S.L."/>
            <person name="Hanada S."/>
            <person name="Tank M."/>
            <person name="Neufeld J.D."/>
        </authorList>
    </citation>
    <scope>NUCLEOTIDE SEQUENCE [LARGE SCALE GENOMIC DNA]</scope>
    <source>
        <strain evidence="8">L227-S17</strain>
    </source>
</reference>
<dbReference type="InterPro" id="IPR004838">
    <property type="entry name" value="NHTrfase_class1_PyrdxlP-BS"/>
</dbReference>
<organism evidence="8 10">
    <name type="scientific">Candidatus Chlorohelix allophototropha</name>
    <dbReference type="NCBI Taxonomy" id="3003348"/>
    <lineage>
        <taxon>Bacteria</taxon>
        <taxon>Bacillati</taxon>
        <taxon>Chloroflexota</taxon>
        <taxon>Chloroflexia</taxon>
        <taxon>Candidatus Chloroheliales</taxon>
        <taxon>Candidatus Chloroheliaceae</taxon>
        <taxon>Candidatus Chlorohelix</taxon>
    </lineage>
</organism>
<dbReference type="Gene3D" id="3.90.1150.10">
    <property type="entry name" value="Aspartate Aminotransferase, domain 1"/>
    <property type="match status" value="1"/>
</dbReference>
<evidence type="ECO:0000313" key="8">
    <source>
        <dbReference type="EMBL" id="NWJ44697.1"/>
    </source>
</evidence>
<dbReference type="EMBL" id="JACATZ010000001">
    <property type="protein sequence ID" value="NWJ44697.1"/>
    <property type="molecule type" value="Genomic_DNA"/>
</dbReference>
<evidence type="ECO:0000256" key="6">
    <source>
        <dbReference type="RuleBase" id="RU000481"/>
    </source>
</evidence>
<proteinExistence type="inferred from homology"/>
<evidence type="ECO:0000313" key="10">
    <source>
        <dbReference type="Proteomes" id="UP000521676"/>
    </source>
</evidence>
<dbReference type="RefSeq" id="WP_341468474.1">
    <property type="nucleotide sequence ID" value="NZ_CP128399.1"/>
</dbReference>
<evidence type="ECO:0000313" key="9">
    <source>
        <dbReference type="EMBL" id="WJW66585.1"/>
    </source>
</evidence>
<evidence type="ECO:0000259" key="7">
    <source>
        <dbReference type="Pfam" id="PF00155"/>
    </source>
</evidence>
<evidence type="ECO:0000313" key="11">
    <source>
        <dbReference type="Proteomes" id="UP001431572"/>
    </source>
</evidence>
<dbReference type="InterPro" id="IPR015421">
    <property type="entry name" value="PyrdxlP-dep_Trfase_major"/>
</dbReference>
<dbReference type="PANTHER" id="PTHR46383">
    <property type="entry name" value="ASPARTATE AMINOTRANSFERASE"/>
    <property type="match status" value="1"/>
</dbReference>
<keyword evidence="3 6" id="KW-0032">Aminotransferase</keyword>
<dbReference type="GO" id="GO:0030170">
    <property type="term" value="F:pyridoxal phosphate binding"/>
    <property type="evidence" value="ECO:0007669"/>
    <property type="project" value="InterPro"/>
</dbReference>
<dbReference type="SUPFAM" id="SSF53383">
    <property type="entry name" value="PLP-dependent transferases"/>
    <property type="match status" value="1"/>
</dbReference>
<protein>
    <recommendedName>
        <fullName evidence="6">Aminotransferase</fullName>
        <ecNumber evidence="6">2.6.1.-</ecNumber>
    </recommendedName>
</protein>
<reference evidence="9" key="2">
    <citation type="journal article" date="2024" name="Nature">
        <title>Anoxygenic phototroph of the Chloroflexota uses a type I reaction centre.</title>
        <authorList>
            <person name="Tsuji J.M."/>
            <person name="Shaw N.A."/>
            <person name="Nagashima S."/>
            <person name="Venkiteswaran J.J."/>
            <person name="Schiff S.L."/>
            <person name="Watanabe T."/>
            <person name="Fukui M."/>
            <person name="Hanada S."/>
            <person name="Tank M."/>
            <person name="Neufeld J.D."/>
        </authorList>
    </citation>
    <scope>NUCLEOTIDE SEQUENCE</scope>
    <source>
        <strain evidence="9">L227-S17</strain>
    </source>
</reference>
<evidence type="ECO:0000256" key="2">
    <source>
        <dbReference type="ARBA" id="ARBA00007441"/>
    </source>
</evidence>